<dbReference type="PANTHER" id="PTHR10603:SF7">
    <property type="entry name" value="FRAGILE X MESSENGER RIBONUCLEOPROTEIN 1 HOMOLOG"/>
    <property type="match status" value="1"/>
</dbReference>
<dbReference type="SUPFAM" id="SSF54791">
    <property type="entry name" value="Eukaryotic type KH-domain (KH-domain type I)"/>
    <property type="match status" value="1"/>
</dbReference>
<dbReference type="PANTHER" id="PTHR10603">
    <property type="entry name" value="FRAGILE X MENTAL RETARDATION SYNDROME-RELATED PROTEIN"/>
    <property type="match status" value="1"/>
</dbReference>
<keyword evidence="1" id="KW-0694">RNA-binding</keyword>
<evidence type="ECO:0000313" key="4">
    <source>
        <dbReference type="Proteomes" id="UP000728185"/>
    </source>
</evidence>
<evidence type="ECO:0000256" key="1">
    <source>
        <dbReference type="PROSITE-ProRule" id="PRU00117"/>
    </source>
</evidence>
<evidence type="ECO:0000256" key="2">
    <source>
        <dbReference type="SAM" id="MobiDB-lite"/>
    </source>
</evidence>
<accession>A0A8E0VDV5</accession>
<feature type="compositionally biased region" description="Gly residues" evidence="2">
    <location>
        <begin position="781"/>
        <end position="791"/>
    </location>
</feature>
<dbReference type="OrthoDB" id="6252957at2759"/>
<dbReference type="GO" id="GO:0045182">
    <property type="term" value="F:translation regulator activity"/>
    <property type="evidence" value="ECO:0007669"/>
    <property type="project" value="TreeGrafter"/>
</dbReference>
<comment type="caution">
    <text evidence="3">The sequence shown here is derived from an EMBL/GenBank/DDBJ whole genome shotgun (WGS) entry which is preliminary data.</text>
</comment>
<dbReference type="GO" id="GO:0045727">
    <property type="term" value="P:positive regulation of translation"/>
    <property type="evidence" value="ECO:0007669"/>
    <property type="project" value="TreeGrafter"/>
</dbReference>
<feature type="region of interest" description="Disordered" evidence="2">
    <location>
        <begin position="193"/>
        <end position="215"/>
    </location>
</feature>
<keyword evidence="4" id="KW-1185">Reference proteome</keyword>
<dbReference type="CDD" id="cd22426">
    <property type="entry name" value="KH_I_FMR1_FXR_rpt2"/>
    <property type="match status" value="1"/>
</dbReference>
<dbReference type="Gene3D" id="3.30.1370.10">
    <property type="entry name" value="K Homology domain, type 1"/>
    <property type="match status" value="1"/>
</dbReference>
<dbReference type="EMBL" id="LUCM01011680">
    <property type="protein sequence ID" value="KAA0183600.1"/>
    <property type="molecule type" value="Genomic_DNA"/>
</dbReference>
<dbReference type="GO" id="GO:0043005">
    <property type="term" value="C:neuron projection"/>
    <property type="evidence" value="ECO:0007669"/>
    <property type="project" value="TreeGrafter"/>
</dbReference>
<feature type="region of interest" description="Disordered" evidence="2">
    <location>
        <begin position="95"/>
        <end position="125"/>
    </location>
</feature>
<feature type="compositionally biased region" description="Basic and acidic residues" evidence="2">
    <location>
        <begin position="569"/>
        <end position="600"/>
    </location>
</feature>
<dbReference type="GO" id="GO:0003730">
    <property type="term" value="F:mRNA 3'-UTR binding"/>
    <property type="evidence" value="ECO:0007669"/>
    <property type="project" value="TreeGrafter"/>
</dbReference>
<dbReference type="GO" id="GO:0098793">
    <property type="term" value="C:presynapse"/>
    <property type="evidence" value="ECO:0007669"/>
    <property type="project" value="GOC"/>
</dbReference>
<dbReference type="GO" id="GO:0051028">
    <property type="term" value="P:mRNA transport"/>
    <property type="evidence" value="ECO:0007669"/>
    <property type="project" value="TreeGrafter"/>
</dbReference>
<feature type="compositionally biased region" description="Low complexity" evidence="2">
    <location>
        <begin position="193"/>
        <end position="206"/>
    </location>
</feature>
<dbReference type="InterPro" id="IPR036612">
    <property type="entry name" value="KH_dom_type_1_sf"/>
</dbReference>
<feature type="region of interest" description="Disordered" evidence="2">
    <location>
        <begin position="663"/>
        <end position="814"/>
    </location>
</feature>
<dbReference type="InterPro" id="IPR040148">
    <property type="entry name" value="FMR1"/>
</dbReference>
<evidence type="ECO:0000313" key="3">
    <source>
        <dbReference type="EMBL" id="KAA0183600.1"/>
    </source>
</evidence>
<feature type="region of interest" description="Disordered" evidence="2">
    <location>
        <begin position="553"/>
        <end position="619"/>
    </location>
</feature>
<protein>
    <submittedName>
        <fullName evidence="3">Fragile X mental retardation syndrome 1</fullName>
    </submittedName>
</protein>
<sequence length="814" mass="86837">MTIPVEQIGSERQRIPATLVRIEKSVGLIQYSPKQTPVRVSLADLQLAPSAFEVPREAPLNDSDQSSLSPKTSSGAPTFSPRDIAEIWLSNENTTRKTHVVSPDEPAIKSEEQNRTQPQSPGAWWPGRVLNVQGGFAHVEVAAPLADTPDDDANVAQALPHLVRMGPSILPYRSTLVRLDEIRVPWHGRPVVPTTETSRTTTVAPTKDNSASEPATLLSPGVLHRHTICIPVYLARLATSTFSHSTLVKFCEAPCLVQCDPEPFLAAAMAKRILADSNSRAASGRQTPSQQEPEVVVPAVSLSSDTQVACSPAWPSPATVSQSTILNPPNIVGTLSSAGVTDPALLLEGLPGANGPLVLLHIWSGSVEAVRRASLLELAHVRILVFRYHVMRKRSNGEPGEVDLVDSVDAPVENGDAPVMHCKPISIPVVSNTEEQTPGDRTGGMMIGYAGRFRIQPDLIGLAIGYRGATIQEARGLPGVRTVDLLQDGIVHVEAETVEACQAVRHLLDFTEAEIPVSPRLASRLIGLKGMNIRKLAASAGVRRAVLLDPLTRMKRQQQTRQPPLSLLTERDGSDVASEVGRDDHNADGDKAAESTHTDVDSSAEDGSPNIIKDGEKLPPPAFYLLGTRPAVAKMRLLLEFQADNWNELDELEEARRSLYSQLLQASQPPSEAVNGVPGRGGGFRGSNRGRWTSGRGGSVDGPHDGDTEGNPPYEQGAYRGRGRAPNGAPFGRPPIHSGRPPRNADSSTIDGGTQGTNTTPGPRSDGPVGKRPGEPRQSAGYGGMVNGGGRFPDRGRGRGRGRALNAQPAQGSA</sequence>
<dbReference type="PROSITE" id="PS50084">
    <property type="entry name" value="KH_TYPE_1"/>
    <property type="match status" value="1"/>
</dbReference>
<reference evidence="3" key="1">
    <citation type="submission" date="2019-05" db="EMBL/GenBank/DDBJ databases">
        <title>Annotation for the trematode Fasciolopsis buski.</title>
        <authorList>
            <person name="Choi Y.-J."/>
        </authorList>
    </citation>
    <scope>NUCLEOTIDE SEQUENCE</scope>
    <source>
        <strain evidence="3">HT</strain>
        <tissue evidence="3">Whole worm</tissue>
    </source>
</reference>
<dbReference type="GO" id="GO:0043488">
    <property type="term" value="P:regulation of mRNA stability"/>
    <property type="evidence" value="ECO:0007669"/>
    <property type="project" value="TreeGrafter"/>
</dbReference>
<dbReference type="GO" id="GO:0048513">
    <property type="term" value="P:animal organ development"/>
    <property type="evidence" value="ECO:0007669"/>
    <property type="project" value="TreeGrafter"/>
</dbReference>
<name>A0A8E0VDV5_9TREM</name>
<dbReference type="GO" id="GO:0048170">
    <property type="term" value="P:positive regulation of long-term neuronal synaptic plasticity"/>
    <property type="evidence" value="ECO:0007669"/>
    <property type="project" value="TreeGrafter"/>
</dbReference>
<gene>
    <name evidence="3" type="ORF">FBUS_09557</name>
</gene>
<feature type="region of interest" description="Disordered" evidence="2">
    <location>
        <begin position="54"/>
        <end position="80"/>
    </location>
</feature>
<feature type="compositionally biased region" description="Polar residues" evidence="2">
    <location>
        <begin position="62"/>
        <end position="77"/>
    </location>
</feature>
<dbReference type="GO" id="GO:0010494">
    <property type="term" value="C:cytoplasmic stress granule"/>
    <property type="evidence" value="ECO:0007669"/>
    <property type="project" value="TreeGrafter"/>
</dbReference>
<dbReference type="Proteomes" id="UP000728185">
    <property type="component" value="Unassembled WGS sequence"/>
</dbReference>
<dbReference type="AlphaFoldDB" id="A0A8E0VDV5"/>
<dbReference type="GO" id="GO:0099577">
    <property type="term" value="P:regulation of translation at presynapse, modulating synaptic transmission"/>
    <property type="evidence" value="ECO:0007669"/>
    <property type="project" value="TreeGrafter"/>
</dbReference>
<organism evidence="3 4">
    <name type="scientific">Fasciolopsis buskii</name>
    <dbReference type="NCBI Taxonomy" id="27845"/>
    <lineage>
        <taxon>Eukaryota</taxon>
        <taxon>Metazoa</taxon>
        <taxon>Spiralia</taxon>
        <taxon>Lophotrochozoa</taxon>
        <taxon>Platyhelminthes</taxon>
        <taxon>Trematoda</taxon>
        <taxon>Digenea</taxon>
        <taxon>Plagiorchiida</taxon>
        <taxon>Echinostomata</taxon>
        <taxon>Echinostomatoidea</taxon>
        <taxon>Fasciolidae</taxon>
        <taxon>Fasciolopsis</taxon>
    </lineage>
</organism>
<dbReference type="GO" id="GO:0005634">
    <property type="term" value="C:nucleus"/>
    <property type="evidence" value="ECO:0007669"/>
    <property type="project" value="TreeGrafter"/>
</dbReference>
<proteinExistence type="predicted"/>